<name>A0A6P1M2D7_9BACT</name>
<dbReference type="RefSeq" id="WP_160627879.1">
    <property type="nucleotide sequence ID" value="NZ_CP047593.1"/>
</dbReference>
<dbReference type="Proteomes" id="UP000464954">
    <property type="component" value="Chromosome"/>
</dbReference>
<gene>
    <name evidence="1" type="ORF">GT409_05900</name>
</gene>
<dbReference type="KEGG" id="taer:GT409_05900"/>
<reference evidence="1 2" key="1">
    <citation type="submission" date="2020-01" db="EMBL/GenBank/DDBJ databases">
        <title>Ponticoccus aerotolerans gen. nov., sp. nov., an anaerobic bacterium and proposal of Ponticoccusceae fam. nov., Ponticoccusles ord. nov. and Ponticoccuse classis nov. in the phylum Kiritimatiellaeota.</title>
        <authorList>
            <person name="Zhou L.Y."/>
            <person name="Du Z.J."/>
        </authorList>
    </citation>
    <scope>NUCLEOTIDE SEQUENCE [LARGE SCALE GENOMIC DNA]</scope>
    <source>
        <strain evidence="1 2">S-5007</strain>
    </source>
</reference>
<organism evidence="1 2">
    <name type="scientific">Tichowtungia aerotolerans</name>
    <dbReference type="NCBI Taxonomy" id="2697043"/>
    <lineage>
        <taxon>Bacteria</taxon>
        <taxon>Pseudomonadati</taxon>
        <taxon>Kiritimatiellota</taxon>
        <taxon>Tichowtungiia</taxon>
        <taxon>Tichowtungiales</taxon>
        <taxon>Tichowtungiaceae</taxon>
        <taxon>Tichowtungia</taxon>
    </lineage>
</organism>
<accession>A0A6P1M2D7</accession>
<dbReference type="EMBL" id="CP047593">
    <property type="protein sequence ID" value="QHI68999.1"/>
    <property type="molecule type" value="Genomic_DNA"/>
</dbReference>
<sequence>MNRTGQSRVIGLLGVGFDHQDKHIRITQAENYKVLMGSEESHHELQKICGEIEKAVQSSGRKLSDYTPEEFVELLGKIY</sequence>
<proteinExistence type="predicted"/>
<evidence type="ECO:0000313" key="2">
    <source>
        <dbReference type="Proteomes" id="UP000464954"/>
    </source>
</evidence>
<keyword evidence="2" id="KW-1185">Reference proteome</keyword>
<evidence type="ECO:0000313" key="1">
    <source>
        <dbReference type="EMBL" id="QHI68999.1"/>
    </source>
</evidence>
<protein>
    <submittedName>
        <fullName evidence="1">Uncharacterized protein</fullName>
    </submittedName>
</protein>
<dbReference type="AlphaFoldDB" id="A0A6P1M2D7"/>